<proteinExistence type="predicted"/>
<dbReference type="EMBL" id="LAZR01002743">
    <property type="protein sequence ID" value="KKN26157.1"/>
    <property type="molecule type" value="Genomic_DNA"/>
</dbReference>
<comment type="caution">
    <text evidence="1">The sequence shown here is derived from an EMBL/GenBank/DDBJ whole genome shotgun (WGS) entry which is preliminary data.</text>
</comment>
<accession>A0A0F9PNI1</accession>
<gene>
    <name evidence="1" type="ORF">LCGC14_0877580</name>
</gene>
<name>A0A0F9PNI1_9ZZZZ</name>
<organism evidence="1">
    <name type="scientific">marine sediment metagenome</name>
    <dbReference type="NCBI Taxonomy" id="412755"/>
    <lineage>
        <taxon>unclassified sequences</taxon>
        <taxon>metagenomes</taxon>
        <taxon>ecological metagenomes</taxon>
    </lineage>
</organism>
<evidence type="ECO:0000313" key="1">
    <source>
        <dbReference type="EMBL" id="KKN26157.1"/>
    </source>
</evidence>
<protein>
    <submittedName>
        <fullName evidence="1">Uncharacterized protein</fullName>
    </submittedName>
</protein>
<reference evidence="1" key="1">
    <citation type="journal article" date="2015" name="Nature">
        <title>Complex archaea that bridge the gap between prokaryotes and eukaryotes.</title>
        <authorList>
            <person name="Spang A."/>
            <person name="Saw J.H."/>
            <person name="Jorgensen S.L."/>
            <person name="Zaremba-Niedzwiedzka K."/>
            <person name="Martijn J."/>
            <person name="Lind A.E."/>
            <person name="van Eijk R."/>
            <person name="Schleper C."/>
            <person name="Guy L."/>
            <person name="Ettema T.J."/>
        </authorList>
    </citation>
    <scope>NUCLEOTIDE SEQUENCE</scope>
</reference>
<sequence length="214" mass="23249">MRYPIKSRSIQELEKLTTPQAVAAGQSEVVPYVLYDTQLYTSALSTNLTYFQAVQGDKTLGNMQAGGQLVADRYLEIWGINIDPLIDDTSTGAGRVGAWADMNDLMWVGRPTFTFTMDDKRIGPFPCSYFHASGGITGFGYNQEITTAGIVAPVSEEYANWGVFDGGFWVGGSVIIPPQSGFMVEIDWNAAITLAGGNPQIRVNLVGALHRNVL</sequence>
<dbReference type="AlphaFoldDB" id="A0A0F9PNI1"/>